<dbReference type="OrthoDB" id="448792at2"/>
<gene>
    <name evidence="2" type="ORF">CY0110_29104</name>
</gene>
<feature type="transmembrane region" description="Helical" evidence="1">
    <location>
        <begin position="7"/>
        <end position="26"/>
    </location>
</feature>
<evidence type="ECO:0008006" key="4">
    <source>
        <dbReference type="Google" id="ProtNLM"/>
    </source>
</evidence>
<reference evidence="2 3" key="1">
    <citation type="submission" date="2007-03" db="EMBL/GenBank/DDBJ databases">
        <authorList>
            <person name="Stal L."/>
            <person name="Ferriera S."/>
            <person name="Johnson J."/>
            <person name="Kravitz S."/>
            <person name="Beeson K."/>
            <person name="Sutton G."/>
            <person name="Rogers Y.-H."/>
            <person name="Friedman R."/>
            <person name="Frazier M."/>
            <person name="Venter J.C."/>
        </authorList>
    </citation>
    <scope>NUCLEOTIDE SEQUENCE [LARGE SCALE GENOMIC DNA]</scope>
    <source>
        <strain evidence="2 3">CCY0110</strain>
    </source>
</reference>
<keyword evidence="1" id="KW-0472">Membrane</keyword>
<dbReference type="GO" id="GO:0006508">
    <property type="term" value="P:proteolysis"/>
    <property type="evidence" value="ECO:0007669"/>
    <property type="project" value="InterPro"/>
</dbReference>
<dbReference type="PANTHER" id="PTHR33471">
    <property type="entry name" value="ATP-DEPENDENT ZINC METALLOPROTEASE-RELATED"/>
    <property type="match status" value="1"/>
</dbReference>
<dbReference type="AlphaFoldDB" id="A3IUR5"/>
<dbReference type="RefSeq" id="WP_008277121.1">
    <property type="nucleotide sequence ID" value="NZ_AAXW01000037.1"/>
</dbReference>
<dbReference type="GO" id="GO:0005524">
    <property type="term" value="F:ATP binding"/>
    <property type="evidence" value="ECO:0007669"/>
    <property type="project" value="InterPro"/>
</dbReference>
<dbReference type="eggNOG" id="COG0465">
    <property type="taxonomic scope" value="Bacteria"/>
</dbReference>
<dbReference type="Gene3D" id="1.20.58.760">
    <property type="entry name" value="Peptidase M41"/>
    <property type="match status" value="1"/>
</dbReference>
<keyword evidence="1" id="KW-0812">Transmembrane</keyword>
<protein>
    <recommendedName>
        <fullName evidence="4">ATP-dependent Zn protease</fullName>
    </recommendedName>
</protein>
<proteinExistence type="predicted"/>
<comment type="caution">
    <text evidence="2">The sequence shown here is derived from an EMBL/GenBank/DDBJ whole genome shotgun (WGS) entry which is preliminary data.</text>
</comment>
<organism evidence="2 3">
    <name type="scientific">Crocosphaera chwakensis CCY0110</name>
    <dbReference type="NCBI Taxonomy" id="391612"/>
    <lineage>
        <taxon>Bacteria</taxon>
        <taxon>Bacillati</taxon>
        <taxon>Cyanobacteriota</taxon>
        <taxon>Cyanophyceae</taxon>
        <taxon>Oscillatoriophycideae</taxon>
        <taxon>Chroococcales</taxon>
        <taxon>Aphanothecaceae</taxon>
        <taxon>Crocosphaera</taxon>
        <taxon>Crocosphaera chwakensis</taxon>
    </lineage>
</organism>
<dbReference type="SUPFAM" id="SSF140990">
    <property type="entry name" value="FtsH protease domain-like"/>
    <property type="match status" value="1"/>
</dbReference>
<dbReference type="EMBL" id="AAXW01000037">
    <property type="protein sequence ID" value="EAZ89758.1"/>
    <property type="molecule type" value="Genomic_DNA"/>
</dbReference>
<evidence type="ECO:0000256" key="1">
    <source>
        <dbReference type="SAM" id="Phobius"/>
    </source>
</evidence>
<keyword evidence="1" id="KW-1133">Transmembrane helix</keyword>
<keyword evidence="3" id="KW-1185">Reference proteome</keyword>
<sequence>MGQTSLNLVAIAVFAMTLSALLSPVLNISPFIPAGTTFIILGLATVDSFSWGGKGLTVFLDLFTSSEKRRRIIHHEAGHLLAAYCLGIPVTGYTLTAWETLKQGEQAGIGGVQFDFSLLSDEEKVSKNPLILERTFTVLMAGIAAENMIYSQAEGGQEDKENLREIMKILEIPSHLYPQKESWALLQAKNLLLRHETTYQELVKIMEKRASVEECQKLIQRTLIKN</sequence>
<dbReference type="InterPro" id="IPR037219">
    <property type="entry name" value="Peptidase_M41-like"/>
</dbReference>
<accession>A3IUR5</accession>
<evidence type="ECO:0000313" key="2">
    <source>
        <dbReference type="EMBL" id="EAZ89758.1"/>
    </source>
</evidence>
<dbReference type="Proteomes" id="UP000003781">
    <property type="component" value="Unassembled WGS sequence"/>
</dbReference>
<dbReference type="GO" id="GO:0004222">
    <property type="term" value="F:metalloendopeptidase activity"/>
    <property type="evidence" value="ECO:0007669"/>
    <property type="project" value="InterPro"/>
</dbReference>
<name>A3IUR5_9CHRO</name>
<dbReference type="GO" id="GO:0004176">
    <property type="term" value="F:ATP-dependent peptidase activity"/>
    <property type="evidence" value="ECO:0007669"/>
    <property type="project" value="InterPro"/>
</dbReference>
<evidence type="ECO:0000313" key="3">
    <source>
        <dbReference type="Proteomes" id="UP000003781"/>
    </source>
</evidence>
<dbReference type="PANTHER" id="PTHR33471:SF7">
    <property type="entry name" value="ATP-DEPENDENT ZINC METALLOPROTEASE-RELATED"/>
    <property type="match status" value="1"/>
</dbReference>